<evidence type="ECO:0000313" key="1">
    <source>
        <dbReference type="EMBL" id="KPJ74235.1"/>
    </source>
</evidence>
<dbReference type="InterPro" id="IPR016024">
    <property type="entry name" value="ARM-type_fold"/>
</dbReference>
<evidence type="ECO:0008006" key="3">
    <source>
        <dbReference type="Google" id="ProtNLM"/>
    </source>
</evidence>
<dbReference type="EMBL" id="LJNI01000010">
    <property type="protein sequence ID" value="KPJ74235.1"/>
    <property type="molecule type" value="Genomic_DNA"/>
</dbReference>
<dbReference type="SUPFAM" id="SSF48371">
    <property type="entry name" value="ARM repeat"/>
    <property type="match status" value="1"/>
</dbReference>
<dbReference type="Pfam" id="PF13646">
    <property type="entry name" value="HEAT_2"/>
    <property type="match status" value="1"/>
</dbReference>
<accession>A0A0S7YIJ2</accession>
<gene>
    <name evidence="1" type="ORF">AMJ52_01295</name>
</gene>
<evidence type="ECO:0000313" key="2">
    <source>
        <dbReference type="Proteomes" id="UP000051012"/>
    </source>
</evidence>
<dbReference type="Proteomes" id="UP000051012">
    <property type="component" value="Unassembled WGS sequence"/>
</dbReference>
<protein>
    <recommendedName>
        <fullName evidence="3">PBS lyase</fullName>
    </recommendedName>
</protein>
<name>A0A0S7YIJ2_UNCT6</name>
<dbReference type="Gene3D" id="1.25.10.10">
    <property type="entry name" value="Leucine-rich Repeat Variant"/>
    <property type="match status" value="1"/>
</dbReference>
<dbReference type="InterPro" id="IPR011989">
    <property type="entry name" value="ARM-like"/>
</dbReference>
<dbReference type="AlphaFoldDB" id="A0A0S7YIJ2"/>
<comment type="caution">
    <text evidence="1">The sequence shown here is derived from an EMBL/GenBank/DDBJ whole genome shotgun (WGS) entry which is preliminary data.</text>
</comment>
<dbReference type="SMART" id="SM00567">
    <property type="entry name" value="EZ_HEAT"/>
    <property type="match status" value="2"/>
</dbReference>
<sequence>MKIRFKQNKATILKLLDSSPSIKRKLKILDKLNGTNEKDNIIILLKVLEDTSWSLREKAAYKLAAFGPRVVNRLKKLCVRGYWFTRASACLSLGEIGDLRALAVIVKLLLTDDNPTVIKEASQALVKMARRMPAEFAAHLQEIELDKPQMIKILITLETIDIEVYSRIKELIENE</sequence>
<proteinExistence type="predicted"/>
<reference evidence="1 2" key="1">
    <citation type="journal article" date="2015" name="Microbiome">
        <title>Genomic resolution of linkages in carbon, nitrogen, and sulfur cycling among widespread estuary sediment bacteria.</title>
        <authorList>
            <person name="Baker B.J."/>
            <person name="Lazar C.S."/>
            <person name="Teske A.P."/>
            <person name="Dick G.J."/>
        </authorList>
    </citation>
    <scope>NUCLEOTIDE SEQUENCE [LARGE SCALE GENOMIC DNA]</scope>
    <source>
        <strain evidence="1">DG_78</strain>
    </source>
</reference>
<dbReference type="InterPro" id="IPR004155">
    <property type="entry name" value="PBS_lyase_HEAT"/>
</dbReference>
<organism evidence="1 2">
    <name type="scientific">candidate division TA06 bacterium DG_78</name>
    <dbReference type="NCBI Taxonomy" id="1703772"/>
    <lineage>
        <taxon>Bacteria</taxon>
        <taxon>Bacteria division TA06</taxon>
    </lineage>
</organism>